<evidence type="ECO:0000313" key="4">
    <source>
        <dbReference type="EMBL" id="KAL3672382.1"/>
    </source>
</evidence>
<feature type="transmembrane region" description="Helical" evidence="2">
    <location>
        <begin position="192"/>
        <end position="217"/>
    </location>
</feature>
<comment type="caution">
    <text evidence="4">The sequence shown here is derived from an EMBL/GenBank/DDBJ whole genome shotgun (WGS) entry which is preliminary data.</text>
</comment>
<protein>
    <submittedName>
        <fullName evidence="4">Uncharacterized protein</fullName>
    </submittedName>
</protein>
<evidence type="ECO:0000313" key="5">
    <source>
        <dbReference type="Proteomes" id="UP001632037"/>
    </source>
</evidence>
<dbReference type="EMBL" id="JBIMZQ010000004">
    <property type="protein sequence ID" value="KAL3672382.1"/>
    <property type="molecule type" value="Genomic_DNA"/>
</dbReference>
<evidence type="ECO:0000256" key="3">
    <source>
        <dbReference type="SAM" id="SignalP"/>
    </source>
</evidence>
<sequence>MRSWLIFSALLANAAISMGPAPVEAVACPEICYTTELTGFAPGGTPGCTCSGSQQGARTGTGDCNCGQCYEKTQGVVFGFAINADGTCTYGTDCGTCDYSAASSASANGSTDTNSSSGAVTVTPSPVPTTSAPSPSPVAAPVVADASSSSTSLSTTGSIGASSSNSKSSDGVGDSTGSHSSSEVLDKGLSKWQIVLAISCSVLFFLVAVVSVCTCYCKARSRLYEHEDAMANYYNQQTPTVQTWTAPSAGLPIATKTNVNIV</sequence>
<feature type="region of interest" description="Disordered" evidence="1">
    <location>
        <begin position="108"/>
        <end position="180"/>
    </location>
</feature>
<feature type="compositionally biased region" description="Low complexity" evidence="1">
    <location>
        <begin position="108"/>
        <end position="175"/>
    </location>
</feature>
<dbReference type="AlphaFoldDB" id="A0ABD3G2E5"/>
<feature type="chain" id="PRO_5044862624" evidence="3">
    <location>
        <begin position="26"/>
        <end position="262"/>
    </location>
</feature>
<keyword evidence="3" id="KW-0732">Signal</keyword>
<organism evidence="4 5">
    <name type="scientific">Phytophthora oleae</name>
    <dbReference type="NCBI Taxonomy" id="2107226"/>
    <lineage>
        <taxon>Eukaryota</taxon>
        <taxon>Sar</taxon>
        <taxon>Stramenopiles</taxon>
        <taxon>Oomycota</taxon>
        <taxon>Peronosporomycetes</taxon>
        <taxon>Peronosporales</taxon>
        <taxon>Peronosporaceae</taxon>
        <taxon>Phytophthora</taxon>
    </lineage>
</organism>
<name>A0ABD3G2E5_9STRA</name>
<keyword evidence="5" id="KW-1185">Reference proteome</keyword>
<keyword evidence="2" id="KW-1133">Transmembrane helix</keyword>
<reference evidence="4 5" key="1">
    <citation type="submission" date="2024-09" db="EMBL/GenBank/DDBJ databases">
        <title>Genome sequencing and assembly of Phytophthora oleae, isolate VK10A, causative agent of rot of olive drupes.</title>
        <authorList>
            <person name="Conti Taguali S."/>
            <person name="Riolo M."/>
            <person name="La Spada F."/>
            <person name="Cacciola S.O."/>
            <person name="Dionisio G."/>
        </authorList>
    </citation>
    <scope>NUCLEOTIDE SEQUENCE [LARGE SCALE GENOMIC DNA]</scope>
    <source>
        <strain evidence="4 5">VK10A</strain>
    </source>
</reference>
<keyword evidence="2" id="KW-0472">Membrane</keyword>
<dbReference type="Proteomes" id="UP001632037">
    <property type="component" value="Unassembled WGS sequence"/>
</dbReference>
<gene>
    <name evidence="4" type="ORF">V7S43_003067</name>
</gene>
<evidence type="ECO:0000256" key="2">
    <source>
        <dbReference type="SAM" id="Phobius"/>
    </source>
</evidence>
<evidence type="ECO:0000256" key="1">
    <source>
        <dbReference type="SAM" id="MobiDB-lite"/>
    </source>
</evidence>
<keyword evidence="2" id="KW-0812">Transmembrane</keyword>
<feature type="signal peptide" evidence="3">
    <location>
        <begin position="1"/>
        <end position="25"/>
    </location>
</feature>
<accession>A0ABD3G2E5</accession>
<proteinExistence type="predicted"/>